<proteinExistence type="predicted"/>
<keyword evidence="2" id="KW-1185">Reference proteome</keyword>
<sequence length="80" mass="9087">MVDKLYLVTSGDQSEFVSRPTITKCVLPRGFQTDIQTCSIHDCFDDLNAVVTEEDNGIDRWHFALQSKLGQCYFVVEVRG</sequence>
<dbReference type="HOGENOM" id="CLU_2589964_0_0_1"/>
<evidence type="ECO:0000313" key="1">
    <source>
        <dbReference type="EMBL" id="EPE32841.1"/>
    </source>
</evidence>
<protein>
    <submittedName>
        <fullName evidence="1">Uncharacterized protein</fullName>
    </submittedName>
</protein>
<dbReference type="RefSeq" id="XP_008079458.1">
    <property type="nucleotide sequence ID" value="XM_008081267.1"/>
</dbReference>
<dbReference type="EMBL" id="KE145358">
    <property type="protein sequence ID" value="EPE32841.1"/>
    <property type="molecule type" value="Genomic_DNA"/>
</dbReference>
<evidence type="ECO:0000313" key="2">
    <source>
        <dbReference type="Proteomes" id="UP000016922"/>
    </source>
</evidence>
<accession>S3DLD8</accession>
<dbReference type="AlphaFoldDB" id="S3DLD8"/>
<dbReference type="Proteomes" id="UP000016922">
    <property type="component" value="Unassembled WGS sequence"/>
</dbReference>
<dbReference type="GeneID" id="19464907"/>
<reference evidence="1 2" key="1">
    <citation type="journal article" date="2013" name="BMC Genomics">
        <title>Genomics-driven discovery of the pneumocandin biosynthetic gene cluster in the fungus Glarea lozoyensis.</title>
        <authorList>
            <person name="Chen L."/>
            <person name="Yue Q."/>
            <person name="Zhang X."/>
            <person name="Xiang M."/>
            <person name="Wang C."/>
            <person name="Li S."/>
            <person name="Che Y."/>
            <person name="Ortiz-Lopez F.J."/>
            <person name="Bills G.F."/>
            <person name="Liu X."/>
            <person name="An Z."/>
        </authorList>
    </citation>
    <scope>NUCLEOTIDE SEQUENCE [LARGE SCALE GENOMIC DNA]</scope>
    <source>
        <strain evidence="2">ATCC 20868 / MF5171</strain>
    </source>
</reference>
<gene>
    <name evidence="1" type="ORF">GLAREA_05853</name>
</gene>
<dbReference type="KEGG" id="glz:GLAREA_05853"/>
<organism evidence="1 2">
    <name type="scientific">Glarea lozoyensis (strain ATCC 20868 / MF5171)</name>
    <dbReference type="NCBI Taxonomy" id="1116229"/>
    <lineage>
        <taxon>Eukaryota</taxon>
        <taxon>Fungi</taxon>
        <taxon>Dikarya</taxon>
        <taxon>Ascomycota</taxon>
        <taxon>Pezizomycotina</taxon>
        <taxon>Leotiomycetes</taxon>
        <taxon>Helotiales</taxon>
        <taxon>Helotiaceae</taxon>
        <taxon>Glarea</taxon>
    </lineage>
</organism>
<name>S3DLD8_GLAL2</name>